<protein>
    <submittedName>
        <fullName evidence="2">Uncharacterized protein</fullName>
    </submittedName>
</protein>
<proteinExistence type="predicted"/>
<accession>A0A6C0KZE5</accession>
<sequence>MDTIGVTVGLVALVLVLAGTLMILQKKRTYYIPEGFSTEYPTDAAGEVINPITKILKKVGTLSLYFANPTVWFDVYKTSKMTPAELARMNIEKEKRESKTSP</sequence>
<reference evidence="2" key="1">
    <citation type="journal article" date="2020" name="Nature">
        <title>Giant virus diversity and host interactions through global metagenomics.</title>
        <authorList>
            <person name="Schulz F."/>
            <person name="Roux S."/>
            <person name="Paez-Espino D."/>
            <person name="Jungbluth S."/>
            <person name="Walsh D.A."/>
            <person name="Denef V.J."/>
            <person name="McMahon K.D."/>
            <person name="Konstantinidis K.T."/>
            <person name="Eloe-Fadrosh E.A."/>
            <person name="Kyrpides N.C."/>
            <person name="Woyke T."/>
        </authorList>
    </citation>
    <scope>NUCLEOTIDE SEQUENCE</scope>
    <source>
        <strain evidence="2">GVMAG-S-3300013286-35</strain>
    </source>
</reference>
<organism evidence="2">
    <name type="scientific">viral metagenome</name>
    <dbReference type="NCBI Taxonomy" id="1070528"/>
    <lineage>
        <taxon>unclassified sequences</taxon>
        <taxon>metagenomes</taxon>
        <taxon>organismal metagenomes</taxon>
    </lineage>
</organism>
<keyword evidence="1" id="KW-0472">Membrane</keyword>
<keyword evidence="1" id="KW-0812">Transmembrane</keyword>
<evidence type="ECO:0000313" key="2">
    <source>
        <dbReference type="EMBL" id="QHU21904.1"/>
    </source>
</evidence>
<dbReference type="AlphaFoldDB" id="A0A6C0KZE5"/>
<feature type="transmembrane region" description="Helical" evidence="1">
    <location>
        <begin position="6"/>
        <end position="24"/>
    </location>
</feature>
<evidence type="ECO:0000256" key="1">
    <source>
        <dbReference type="SAM" id="Phobius"/>
    </source>
</evidence>
<keyword evidence="1" id="KW-1133">Transmembrane helix</keyword>
<dbReference type="EMBL" id="MN740993">
    <property type="protein sequence ID" value="QHU21904.1"/>
    <property type="molecule type" value="Genomic_DNA"/>
</dbReference>
<name>A0A6C0KZE5_9ZZZZ</name>